<comment type="caution">
    <text evidence="8">The sequence shown here is derived from an EMBL/GenBank/DDBJ whole genome shotgun (WGS) entry which is preliminary data.</text>
</comment>
<reference evidence="9" key="2">
    <citation type="journal article" date="2018" name="BMC Genomics">
        <title>A manually annotated Actinidia chinensis var. chinensis (kiwifruit) genome highlights the challenges associated with draft genomes and gene prediction in plants.</title>
        <authorList>
            <person name="Pilkington S.M."/>
            <person name="Crowhurst R."/>
            <person name="Hilario E."/>
            <person name="Nardozza S."/>
            <person name="Fraser L."/>
            <person name="Peng Y."/>
            <person name="Gunaseelan K."/>
            <person name="Simpson R."/>
            <person name="Tahir J."/>
            <person name="Deroles S.C."/>
            <person name="Templeton K."/>
            <person name="Luo Z."/>
            <person name="Davy M."/>
            <person name="Cheng C."/>
            <person name="McNeilage M."/>
            <person name="Scaglione D."/>
            <person name="Liu Y."/>
            <person name="Zhang Q."/>
            <person name="Datson P."/>
            <person name="De Silva N."/>
            <person name="Gardiner S.E."/>
            <person name="Bassett H."/>
            <person name="Chagne D."/>
            <person name="McCallum J."/>
            <person name="Dzierzon H."/>
            <person name="Deng C."/>
            <person name="Wang Y.Y."/>
            <person name="Barron L."/>
            <person name="Manako K."/>
            <person name="Bowen J."/>
            <person name="Foster T.M."/>
            <person name="Erridge Z.A."/>
            <person name="Tiffin H."/>
            <person name="Waite C.N."/>
            <person name="Davies K.M."/>
            <person name="Grierson E.P."/>
            <person name="Laing W.A."/>
            <person name="Kirk R."/>
            <person name="Chen X."/>
            <person name="Wood M."/>
            <person name="Montefiori M."/>
            <person name="Brummell D.A."/>
            <person name="Schwinn K.E."/>
            <person name="Catanach A."/>
            <person name="Fullerton C."/>
            <person name="Li D."/>
            <person name="Meiyalaghan S."/>
            <person name="Nieuwenhuizen N."/>
            <person name="Read N."/>
            <person name="Prakash R."/>
            <person name="Hunter D."/>
            <person name="Zhang H."/>
            <person name="McKenzie M."/>
            <person name="Knabel M."/>
            <person name="Harris A."/>
            <person name="Allan A.C."/>
            <person name="Gleave A."/>
            <person name="Chen A."/>
            <person name="Janssen B.J."/>
            <person name="Plunkett B."/>
            <person name="Ampomah-Dwamena C."/>
            <person name="Voogd C."/>
            <person name="Leif D."/>
            <person name="Lafferty D."/>
            <person name="Souleyre E.J.F."/>
            <person name="Varkonyi-Gasic E."/>
            <person name="Gambi F."/>
            <person name="Hanley J."/>
            <person name="Yao J.L."/>
            <person name="Cheung J."/>
            <person name="David K.M."/>
            <person name="Warren B."/>
            <person name="Marsh K."/>
            <person name="Snowden K.C."/>
            <person name="Lin-Wang K."/>
            <person name="Brian L."/>
            <person name="Martinez-Sanchez M."/>
            <person name="Wang M."/>
            <person name="Ileperuma N."/>
            <person name="Macnee N."/>
            <person name="Campin R."/>
            <person name="McAtee P."/>
            <person name="Drummond R.S.M."/>
            <person name="Espley R.V."/>
            <person name="Ireland H.S."/>
            <person name="Wu R."/>
            <person name="Atkinson R.G."/>
            <person name="Karunairetnam S."/>
            <person name="Bulley S."/>
            <person name="Chunkath S."/>
            <person name="Hanley Z."/>
            <person name="Storey R."/>
            <person name="Thrimawithana A.H."/>
            <person name="Thomson S."/>
            <person name="David C."/>
            <person name="Testolin R."/>
            <person name="Huang H."/>
            <person name="Hellens R.P."/>
            <person name="Schaffer R.J."/>
        </authorList>
    </citation>
    <scope>NUCLEOTIDE SEQUENCE [LARGE SCALE GENOMIC DNA]</scope>
    <source>
        <strain evidence="9">cv. Red5</strain>
    </source>
</reference>
<dbReference type="AlphaFoldDB" id="A0A2R6RFS6"/>
<keyword evidence="2" id="KW-0645">Protease</keyword>
<evidence type="ECO:0000256" key="1">
    <source>
        <dbReference type="ARBA" id="ARBA00009085"/>
    </source>
</evidence>
<keyword evidence="4 8" id="KW-0378">Hydrolase</keyword>
<evidence type="ECO:0000256" key="4">
    <source>
        <dbReference type="ARBA" id="ARBA00022801"/>
    </source>
</evidence>
<evidence type="ECO:0000313" key="9">
    <source>
        <dbReference type="Proteomes" id="UP000241394"/>
    </source>
</evidence>
<dbReference type="GO" id="GO:0101005">
    <property type="term" value="F:deubiquitinase activity"/>
    <property type="evidence" value="ECO:0007669"/>
    <property type="project" value="UniProtKB-ARBA"/>
</dbReference>
<sequence length="503" mass="57513">MSKEEQGENELKRNEKVIKVARDEDLLEQIGRNIWFDLVDHDKVQSFRIKKKMRFKFFKEAVAKEFGIPVQFQRFWLWGKRQNHTFRPRRPLTSEEESLCVGQLIEVSNETNNAELKLFLEVEFGQDLRPISPPLKRKKDILLFFKLYDPVKEELRYIGRLFVNANGRPVEILTKLNEMAGFAADEEITLFEEIKFQPSVMCEPVDKMFTFRGSQLENGDIICYQKSSQVESCEQFRYPDVRSFLENVCHHQATGHVGLGNQGTVQVDHQDESQHPFPKNNSQDLAYTEAPNVVKEEERVPSESTPRTSCNGIPPPPQALRPTSGTQVHPVNASLLDNIVRSEDAAPAGKVRFLSYWVSSEASFLLERIHGLHEDTFTNFSMKGGPMQTGVLEVFASFIESMSTNKVNEVEALGRAVISLKDFEQVGLDLSWLKQRLDEAKRVNKCSDSVVFMELCASNLEVARARVRELNEGLIKAKAEVEDRLRELPNSLGVDDYILKDVV</sequence>
<dbReference type="InterPro" id="IPR024729">
    <property type="entry name" value="USP7_ICP0-binding_dom"/>
</dbReference>
<evidence type="ECO:0000313" key="8">
    <source>
        <dbReference type="EMBL" id="PSS28884.1"/>
    </source>
</evidence>
<dbReference type="OrthoDB" id="289038at2759"/>
<dbReference type="InParanoid" id="A0A2R6RFS6"/>
<evidence type="ECO:0000256" key="6">
    <source>
        <dbReference type="SAM" id="MobiDB-lite"/>
    </source>
</evidence>
<protein>
    <submittedName>
        <fullName evidence="8">Ubiquitin carboxyl-terminal hydrolase</fullName>
    </submittedName>
</protein>
<gene>
    <name evidence="8" type="ORF">CEY00_Acc06646</name>
</gene>
<feature type="domain" description="Ubiquitin carboxyl-terminal hydrolase 7 ICP0-binding" evidence="7">
    <location>
        <begin position="73"/>
        <end position="252"/>
    </location>
</feature>
<comment type="similarity">
    <text evidence="1">Belongs to the peptidase C19 family.</text>
</comment>
<reference evidence="8 9" key="1">
    <citation type="submission" date="2017-07" db="EMBL/GenBank/DDBJ databases">
        <title>An improved, manually edited Actinidia chinensis var. chinensis (kiwifruit) genome highlights the challenges associated with draft genomes and gene prediction in plants.</title>
        <authorList>
            <person name="Pilkington S."/>
            <person name="Crowhurst R."/>
            <person name="Hilario E."/>
            <person name="Nardozza S."/>
            <person name="Fraser L."/>
            <person name="Peng Y."/>
            <person name="Gunaseelan K."/>
            <person name="Simpson R."/>
            <person name="Tahir J."/>
            <person name="Deroles S."/>
            <person name="Templeton K."/>
            <person name="Luo Z."/>
            <person name="Davy M."/>
            <person name="Cheng C."/>
            <person name="Mcneilage M."/>
            <person name="Scaglione D."/>
            <person name="Liu Y."/>
            <person name="Zhang Q."/>
            <person name="Datson P."/>
            <person name="De Silva N."/>
            <person name="Gardiner S."/>
            <person name="Bassett H."/>
            <person name="Chagne D."/>
            <person name="Mccallum J."/>
            <person name="Dzierzon H."/>
            <person name="Deng C."/>
            <person name="Wang Y.-Y."/>
            <person name="Barron N."/>
            <person name="Manako K."/>
            <person name="Bowen J."/>
            <person name="Foster T."/>
            <person name="Erridge Z."/>
            <person name="Tiffin H."/>
            <person name="Waite C."/>
            <person name="Davies K."/>
            <person name="Grierson E."/>
            <person name="Laing W."/>
            <person name="Kirk R."/>
            <person name="Chen X."/>
            <person name="Wood M."/>
            <person name="Montefiori M."/>
            <person name="Brummell D."/>
            <person name="Schwinn K."/>
            <person name="Catanach A."/>
            <person name="Fullerton C."/>
            <person name="Li D."/>
            <person name="Meiyalaghan S."/>
            <person name="Nieuwenhuizen N."/>
            <person name="Read N."/>
            <person name="Prakash R."/>
            <person name="Hunter D."/>
            <person name="Zhang H."/>
            <person name="Mckenzie M."/>
            <person name="Knabel M."/>
            <person name="Harris A."/>
            <person name="Allan A."/>
            <person name="Chen A."/>
            <person name="Janssen B."/>
            <person name="Plunkett B."/>
            <person name="Dwamena C."/>
            <person name="Voogd C."/>
            <person name="Leif D."/>
            <person name="Lafferty D."/>
            <person name="Souleyre E."/>
            <person name="Varkonyi-Gasic E."/>
            <person name="Gambi F."/>
            <person name="Hanley J."/>
            <person name="Yao J.-L."/>
            <person name="Cheung J."/>
            <person name="David K."/>
            <person name="Warren B."/>
            <person name="Marsh K."/>
            <person name="Snowden K."/>
            <person name="Lin-Wang K."/>
            <person name="Brian L."/>
            <person name="Martinez-Sanchez M."/>
            <person name="Wang M."/>
            <person name="Ileperuma N."/>
            <person name="Macnee N."/>
            <person name="Campin R."/>
            <person name="Mcatee P."/>
            <person name="Drummond R."/>
            <person name="Espley R."/>
            <person name="Ireland H."/>
            <person name="Wu R."/>
            <person name="Atkinson R."/>
            <person name="Karunairetnam S."/>
            <person name="Bulley S."/>
            <person name="Chunkath S."/>
            <person name="Hanley Z."/>
            <person name="Storey R."/>
            <person name="Thrimawithana A."/>
            <person name="Thomson S."/>
            <person name="David C."/>
            <person name="Testolin R."/>
        </authorList>
    </citation>
    <scope>NUCLEOTIDE SEQUENCE [LARGE SCALE GENOMIC DNA]</scope>
    <source>
        <strain evidence="9">cv. Red5</strain>
        <tissue evidence="8">Young leaf</tissue>
    </source>
</reference>
<organism evidence="8 9">
    <name type="scientific">Actinidia chinensis var. chinensis</name>
    <name type="common">Chinese soft-hair kiwi</name>
    <dbReference type="NCBI Taxonomy" id="1590841"/>
    <lineage>
        <taxon>Eukaryota</taxon>
        <taxon>Viridiplantae</taxon>
        <taxon>Streptophyta</taxon>
        <taxon>Embryophyta</taxon>
        <taxon>Tracheophyta</taxon>
        <taxon>Spermatophyta</taxon>
        <taxon>Magnoliopsida</taxon>
        <taxon>eudicotyledons</taxon>
        <taxon>Gunneridae</taxon>
        <taxon>Pentapetalae</taxon>
        <taxon>asterids</taxon>
        <taxon>Ericales</taxon>
        <taxon>Actinidiaceae</taxon>
        <taxon>Actinidia</taxon>
    </lineage>
</organism>
<dbReference type="Gene3D" id="3.10.20.90">
    <property type="entry name" value="Phosphatidylinositol 3-kinase Catalytic Subunit, Chain A, domain 1"/>
    <property type="match status" value="1"/>
</dbReference>
<feature type="compositionally biased region" description="Polar residues" evidence="6">
    <location>
        <begin position="302"/>
        <end position="311"/>
    </location>
</feature>
<keyword evidence="9" id="KW-1185">Reference proteome</keyword>
<dbReference type="GO" id="GO:0005634">
    <property type="term" value="C:nucleus"/>
    <property type="evidence" value="ECO:0007669"/>
    <property type="project" value="UniProtKB-ARBA"/>
</dbReference>
<dbReference type="STRING" id="1590841.A0A2R6RFS6"/>
<proteinExistence type="inferred from homology"/>
<dbReference type="GO" id="GO:0008234">
    <property type="term" value="F:cysteine-type peptidase activity"/>
    <property type="evidence" value="ECO:0007669"/>
    <property type="project" value="UniProtKB-KW"/>
</dbReference>
<keyword evidence="5" id="KW-0788">Thiol protease</keyword>
<evidence type="ECO:0000256" key="5">
    <source>
        <dbReference type="ARBA" id="ARBA00022807"/>
    </source>
</evidence>
<dbReference type="FunFam" id="3.10.20.90:FF:000050">
    <property type="entry name" value="Ubiquitin carboxyl-terminal hydrolase 13"/>
    <property type="match status" value="1"/>
</dbReference>
<dbReference type="EMBL" id="NKQK01000006">
    <property type="protein sequence ID" value="PSS28884.1"/>
    <property type="molecule type" value="Genomic_DNA"/>
</dbReference>
<evidence type="ECO:0000256" key="2">
    <source>
        <dbReference type="ARBA" id="ARBA00022670"/>
    </source>
</evidence>
<feature type="region of interest" description="Disordered" evidence="6">
    <location>
        <begin position="292"/>
        <end position="328"/>
    </location>
</feature>
<name>A0A2R6RFS6_ACTCC</name>
<dbReference type="GO" id="GO:0006508">
    <property type="term" value="P:proteolysis"/>
    <property type="evidence" value="ECO:0007669"/>
    <property type="project" value="UniProtKB-KW"/>
</dbReference>
<accession>A0A2R6RFS6</accession>
<dbReference type="Pfam" id="PF12436">
    <property type="entry name" value="USP7_ICP0_bdg"/>
    <property type="match status" value="1"/>
</dbReference>
<dbReference type="Proteomes" id="UP000241394">
    <property type="component" value="Chromosome LG6"/>
</dbReference>
<dbReference type="Gramene" id="PSS28884">
    <property type="protein sequence ID" value="PSS28884"/>
    <property type="gene ID" value="CEY00_Acc06646"/>
</dbReference>
<evidence type="ECO:0000259" key="7">
    <source>
        <dbReference type="Pfam" id="PF12436"/>
    </source>
</evidence>
<keyword evidence="3" id="KW-0833">Ubl conjugation pathway</keyword>
<evidence type="ECO:0000256" key="3">
    <source>
        <dbReference type="ARBA" id="ARBA00022786"/>
    </source>
</evidence>